<keyword evidence="5" id="KW-0812">Transmembrane</keyword>
<evidence type="ECO:0000256" key="2">
    <source>
        <dbReference type="ARBA" id="ARBA00022777"/>
    </source>
</evidence>
<keyword evidence="5" id="KW-1133">Transmembrane helix</keyword>
<accession>D4LC91</accession>
<keyword evidence="7" id="KW-1185">Reference proteome</keyword>
<dbReference type="SUPFAM" id="SSF55874">
    <property type="entry name" value="ATPase domain of HSP90 chaperone/DNA topoisomerase II/histidine kinase"/>
    <property type="match status" value="1"/>
</dbReference>
<dbReference type="EMBL" id="FP929052">
    <property type="protein sequence ID" value="CBL17236.1"/>
    <property type="molecule type" value="Genomic_DNA"/>
</dbReference>
<reference evidence="6" key="2">
    <citation type="submission" date="2010-03" db="EMBL/GenBank/DDBJ databases">
        <authorList>
            <person name="Pajon A."/>
        </authorList>
    </citation>
    <scope>NUCLEOTIDE SEQUENCE</scope>
    <source>
        <strain evidence="6">Type strain: 18P13</strain>
    </source>
</reference>
<dbReference type="Gene3D" id="3.30.565.10">
    <property type="entry name" value="Histidine kinase-like ATPase, C-terminal domain"/>
    <property type="match status" value="1"/>
</dbReference>
<dbReference type="AlphaFoldDB" id="D4LC91"/>
<sequence>MSPFSAIPAVWQTVIPLVLFCEAVLELGLLLYQLLHSRMPLRSLPCAVHFGILVTLLLSVTQGDPNAGKDAFLIHAAWLFFVIVIILAALHFAIAFPREYRRRKNELSPFSIKEATDKLPMGICFADPDGRMILCNNRMRQLSFALCGHELQIVQDLENALAHPSSTVTVRGDCYILPDQTVWQFRTQAIIVDGNDRWRQMTAHNVTELHLGNVRQGEINQQLRQVNQKLQKMYERMADDIKEKESLNLKIYIHDTIGRSLLTIRDIIASGEDTDQKIASLQEAVGVLTSDRTSPRSSMEQVKQAAKALGVTVQVEGYLPPDSNAEQLIVTAAKECVTNCVKHAGGSLVRIHIVQRNGLYDITITNDGTIPTEPIREGSGLTSLRRSIEAACGEMYTAYKPCFALLITLPEKENDL</sequence>
<evidence type="ECO:0000256" key="1">
    <source>
        <dbReference type="ARBA" id="ARBA00022679"/>
    </source>
</evidence>
<dbReference type="HOGENOM" id="CLU_052468_0_0_9"/>
<keyword evidence="2" id="KW-0418">Kinase</keyword>
<dbReference type="KEGG" id="rch:RUM_10830"/>
<feature type="coiled-coil region" evidence="4">
    <location>
        <begin position="220"/>
        <end position="247"/>
    </location>
</feature>
<dbReference type="InterPro" id="IPR036890">
    <property type="entry name" value="HATPase_C_sf"/>
</dbReference>
<evidence type="ECO:0000256" key="4">
    <source>
        <dbReference type="SAM" id="Coils"/>
    </source>
</evidence>
<proteinExistence type="predicted"/>
<keyword evidence="3" id="KW-0902">Two-component regulatory system</keyword>
<dbReference type="Proteomes" id="UP000007054">
    <property type="component" value="Chromosome"/>
</dbReference>
<dbReference type="GO" id="GO:0016301">
    <property type="term" value="F:kinase activity"/>
    <property type="evidence" value="ECO:0007669"/>
    <property type="project" value="UniProtKB-KW"/>
</dbReference>
<dbReference type="STRING" id="213810.RUM_10830"/>
<evidence type="ECO:0000313" key="7">
    <source>
        <dbReference type="Proteomes" id="UP000007054"/>
    </source>
</evidence>
<evidence type="ECO:0008006" key="8">
    <source>
        <dbReference type="Google" id="ProtNLM"/>
    </source>
</evidence>
<evidence type="ECO:0000313" key="6">
    <source>
        <dbReference type="EMBL" id="CBL17236.1"/>
    </source>
</evidence>
<reference evidence="6" key="1">
    <citation type="submission" date="2010-03" db="EMBL/GenBank/DDBJ databases">
        <title>The genome sequence of Ruminococcus sp. 18P13.</title>
        <authorList>
            <consortium name="metaHIT consortium -- http://www.metahit.eu/"/>
            <person name="Pajon A."/>
            <person name="Turner K."/>
            <person name="Parkhill J."/>
            <person name="Bernalier A."/>
        </authorList>
    </citation>
    <scope>NUCLEOTIDE SEQUENCE [LARGE SCALE GENOMIC DNA]</scope>
    <source>
        <strain evidence="6">Type strain: 18P13</strain>
    </source>
</reference>
<feature type="transmembrane region" description="Helical" evidence="5">
    <location>
        <begin position="44"/>
        <end position="60"/>
    </location>
</feature>
<organism evidence="6 7">
    <name type="scientific">Ruminococcus champanellensis (strain DSM 18848 / JCM 17042 / KCTC 15320 / 18P13)</name>
    <dbReference type="NCBI Taxonomy" id="213810"/>
    <lineage>
        <taxon>Bacteria</taxon>
        <taxon>Bacillati</taxon>
        <taxon>Bacillota</taxon>
        <taxon>Clostridia</taxon>
        <taxon>Eubacteriales</taxon>
        <taxon>Oscillospiraceae</taxon>
        <taxon>Ruminococcus</taxon>
    </lineage>
</organism>
<gene>
    <name evidence="6" type="ordered locus">RUM_10830</name>
</gene>
<dbReference type="GO" id="GO:0000160">
    <property type="term" value="P:phosphorelay signal transduction system"/>
    <property type="evidence" value="ECO:0007669"/>
    <property type="project" value="UniProtKB-KW"/>
</dbReference>
<evidence type="ECO:0000256" key="5">
    <source>
        <dbReference type="SAM" id="Phobius"/>
    </source>
</evidence>
<keyword evidence="5" id="KW-0472">Membrane</keyword>
<dbReference type="InterPro" id="IPR050482">
    <property type="entry name" value="Sensor_HK_TwoCompSys"/>
</dbReference>
<keyword evidence="1" id="KW-0808">Transferase</keyword>
<evidence type="ECO:0000256" key="3">
    <source>
        <dbReference type="ARBA" id="ARBA00023012"/>
    </source>
</evidence>
<name>D4LC91_RUMC1</name>
<feature type="transmembrane region" description="Helical" evidence="5">
    <location>
        <begin position="6"/>
        <end position="32"/>
    </location>
</feature>
<feature type="transmembrane region" description="Helical" evidence="5">
    <location>
        <begin position="72"/>
        <end position="96"/>
    </location>
</feature>
<protein>
    <recommendedName>
        <fullName evidence="8">Signal transduction histidine kinase</fullName>
    </recommendedName>
</protein>
<dbReference type="PANTHER" id="PTHR24421:SF61">
    <property type="entry name" value="OXYGEN SENSOR HISTIDINE KINASE NREB"/>
    <property type="match status" value="1"/>
</dbReference>
<dbReference type="BioCyc" id="RCHA213810:RUM_RS05195-MONOMER"/>
<dbReference type="PATRIC" id="fig|213810.4.peg.981"/>
<keyword evidence="4" id="KW-0175">Coiled coil</keyword>
<dbReference type="PANTHER" id="PTHR24421">
    <property type="entry name" value="NITRATE/NITRITE SENSOR PROTEIN NARX-RELATED"/>
    <property type="match status" value="1"/>
</dbReference>